<dbReference type="AlphaFoldDB" id="A0A645HVA5"/>
<protein>
    <submittedName>
        <fullName evidence="1">Uncharacterized protein</fullName>
    </submittedName>
</protein>
<evidence type="ECO:0000313" key="1">
    <source>
        <dbReference type="EMBL" id="MPN42780.1"/>
    </source>
</evidence>
<gene>
    <name evidence="1" type="ORF">SDC9_190338</name>
</gene>
<reference evidence="1" key="1">
    <citation type="submission" date="2019-08" db="EMBL/GenBank/DDBJ databases">
        <authorList>
            <person name="Kucharzyk K."/>
            <person name="Murdoch R.W."/>
            <person name="Higgins S."/>
            <person name="Loffler F."/>
        </authorList>
    </citation>
    <scope>NUCLEOTIDE SEQUENCE</scope>
</reference>
<name>A0A645HVA5_9ZZZZ</name>
<dbReference type="EMBL" id="VSSQ01100759">
    <property type="protein sequence ID" value="MPN42780.1"/>
    <property type="molecule type" value="Genomic_DNA"/>
</dbReference>
<sequence>MYKLIIGNVRVTVSDDKISRNEATAAARQAMAAANQQGKLLSHIEITLTDSGLDVQTTEKTGSKLARKSIKQSMLDSMHSAIKEKLFPTGTFSNKEVWYDPDTGQEWRGSEVDTARDNLLEKFEEWMKSV</sequence>
<comment type="caution">
    <text evidence="1">The sequence shown here is derived from an EMBL/GenBank/DDBJ whole genome shotgun (WGS) entry which is preliminary data.</text>
</comment>
<organism evidence="1">
    <name type="scientific">bioreactor metagenome</name>
    <dbReference type="NCBI Taxonomy" id="1076179"/>
    <lineage>
        <taxon>unclassified sequences</taxon>
        <taxon>metagenomes</taxon>
        <taxon>ecological metagenomes</taxon>
    </lineage>
</organism>
<accession>A0A645HVA5</accession>
<proteinExistence type="predicted"/>